<evidence type="ECO:0000256" key="2">
    <source>
        <dbReference type="ARBA" id="ARBA00022448"/>
    </source>
</evidence>
<dbReference type="GO" id="GO:0034706">
    <property type="term" value="C:sodium channel complex"/>
    <property type="evidence" value="ECO:0007669"/>
    <property type="project" value="UniProtKB-ARBA"/>
</dbReference>
<feature type="transmembrane region" description="Helical" evidence="17">
    <location>
        <begin position="56"/>
        <end position="81"/>
    </location>
</feature>
<keyword evidence="7" id="KW-0915">Sodium</keyword>
<keyword evidence="12" id="KW-0407">Ion channel</keyword>
<dbReference type="InterPro" id="IPR004724">
    <property type="entry name" value="ENaC_chordates"/>
</dbReference>
<comment type="function">
    <text evidence="15">This is one of the three pore-forming subunits of the heterotrimeric epithelial sodium channel (ENaC), a critical regulator of sodium balance and fluid homeostasis. ENaC operates in epithelial tissues, where it mediates the electrodiffusion of sodium ions from extracellular fluid through the apical membrane of cells, with water following osmotically.</text>
</comment>
<evidence type="ECO:0000256" key="11">
    <source>
        <dbReference type="ARBA" id="ARBA00023201"/>
    </source>
</evidence>
<evidence type="ECO:0000313" key="19">
    <source>
        <dbReference type="Proteomes" id="UP000694569"/>
    </source>
</evidence>
<evidence type="ECO:0000256" key="14">
    <source>
        <dbReference type="ARBA" id="ARBA00038067"/>
    </source>
</evidence>
<dbReference type="Ensembl" id="ENSLLET00000050050.1">
    <property type="protein sequence ID" value="ENSLLEP00000048165.1"/>
    <property type="gene ID" value="ENSLLEG00000030394.1"/>
</dbReference>
<evidence type="ECO:0000256" key="15">
    <source>
        <dbReference type="ARBA" id="ARBA00059503"/>
    </source>
</evidence>
<dbReference type="PROSITE" id="PS01206">
    <property type="entry name" value="ASC"/>
    <property type="match status" value="1"/>
</dbReference>
<keyword evidence="10" id="KW-1015">Disulfide bond</keyword>
<reference evidence="18" key="2">
    <citation type="submission" date="2025-09" db="UniProtKB">
        <authorList>
            <consortium name="Ensembl"/>
        </authorList>
    </citation>
    <scope>IDENTIFICATION</scope>
</reference>
<dbReference type="OrthoDB" id="6021021at2759"/>
<evidence type="ECO:0000313" key="18">
    <source>
        <dbReference type="Ensembl" id="ENSLLEP00000048165.1"/>
    </source>
</evidence>
<evidence type="ECO:0000256" key="12">
    <source>
        <dbReference type="ARBA" id="ARBA00023303"/>
    </source>
</evidence>
<evidence type="ECO:0000256" key="10">
    <source>
        <dbReference type="ARBA" id="ARBA00023157"/>
    </source>
</evidence>
<keyword evidence="3" id="KW-0894">Sodium channel</keyword>
<evidence type="ECO:0000256" key="3">
    <source>
        <dbReference type="ARBA" id="ARBA00022461"/>
    </source>
</evidence>
<evidence type="ECO:0000256" key="5">
    <source>
        <dbReference type="ARBA" id="ARBA00022692"/>
    </source>
</evidence>
<dbReference type="GeneTree" id="ENSGT00940000160352"/>
<keyword evidence="6 17" id="KW-1133">Transmembrane helix</keyword>
<gene>
    <name evidence="18" type="primary">SCNN1G</name>
</gene>
<evidence type="ECO:0000256" key="1">
    <source>
        <dbReference type="ARBA" id="ARBA00004424"/>
    </source>
</evidence>
<comment type="subunit">
    <text evidence="16">Component of the heterotrimeric epithelial sodium channel (ENaC) composed of an alpha/SCNN1A, a beta/SCNN1B and a gamma/SCNN1G subunit.</text>
</comment>
<dbReference type="Gene3D" id="1.10.287.770">
    <property type="entry name" value="YojJ-like"/>
    <property type="match status" value="1"/>
</dbReference>
<dbReference type="InterPro" id="IPR001873">
    <property type="entry name" value="ENaC"/>
</dbReference>
<dbReference type="PANTHER" id="PTHR11690">
    <property type="entry name" value="AMILORIDE-SENSITIVE SODIUM CHANNEL-RELATED"/>
    <property type="match status" value="1"/>
</dbReference>
<keyword evidence="2" id="KW-0813">Transport</keyword>
<comment type="catalytic activity">
    <reaction evidence="13">
        <text>Na(+)(in) = Na(+)(out)</text>
        <dbReference type="Rhea" id="RHEA:34963"/>
        <dbReference type="ChEBI" id="CHEBI:29101"/>
    </reaction>
</comment>
<accession>A0A8C5R6Z1</accession>
<reference evidence="18" key="1">
    <citation type="submission" date="2025-08" db="UniProtKB">
        <authorList>
            <consortium name="Ensembl"/>
        </authorList>
    </citation>
    <scope>IDENTIFICATION</scope>
</reference>
<keyword evidence="9 17" id="KW-0472">Membrane</keyword>
<organism evidence="18 19">
    <name type="scientific">Leptobrachium leishanense</name>
    <name type="common">Leishan spiny toad</name>
    <dbReference type="NCBI Taxonomy" id="445787"/>
    <lineage>
        <taxon>Eukaryota</taxon>
        <taxon>Metazoa</taxon>
        <taxon>Chordata</taxon>
        <taxon>Craniata</taxon>
        <taxon>Vertebrata</taxon>
        <taxon>Euteleostomi</taxon>
        <taxon>Amphibia</taxon>
        <taxon>Batrachia</taxon>
        <taxon>Anura</taxon>
        <taxon>Pelobatoidea</taxon>
        <taxon>Megophryidae</taxon>
        <taxon>Leptobrachium</taxon>
    </lineage>
</organism>
<dbReference type="NCBIfam" id="TIGR00859">
    <property type="entry name" value="ENaC"/>
    <property type="match status" value="1"/>
</dbReference>
<dbReference type="FunFam" id="2.60.470.10:FF:000005">
    <property type="entry name" value="Amiloride-sensitive sodium channel subunit gamma"/>
    <property type="match status" value="1"/>
</dbReference>
<sequence length="653" mass="75079">MANGGKKKLTQKLKKTLPVKGPQAPTLYELMQWYCLNTNTHGCRRIVVSKGRLRRWIWIALTLMAVALIFWQCSLLLMSYYSVSTSITVTYKKLDFPAVTICNMNPYRYSVMKDYLAKLDTQTTQALKDIYGYDATSSRQRRDTDAAERQSDVSELLKKIPLYKMERVSKNQVNAEELASGRRSRMNSRMIDRGSERESIDNMVGYKLCDSKNTTDCTVFTFSSGVNAIQEWYRLHYINILAEIPMETKIAMGYSAEELLVNCFFNGQPCDSRNFTLFHHSLYGNCYTFNNGQELLVSSMGGIEYGLKVILHIDEHEYNPYLVTGAGAKILVHDQNEYPFIEDSGTEMETALETSIGMQLTISSKLNDPYSDCTMDGTDVPIENLYGKEYNLQVCLHSCFQKHMVEICGCAHYEHPLPSGANYCNYVEYPSWIYCYFKLNQQFVEDKLGCQSTCRESCNSKEWVLTRSVAKWPSVKSKDWVLRVLSWELGNRIDEPLNENDLAYLDIFYHDLNMRSISENPANSIVTLLSNFGGQLGLWMSCSMVCVLEIVEIFFVDSFWVVLRQRWQKFMRTWRAQKEDQLGPDSSIPVPTMMGHHNPVCRGDEDPPTFNSALNLPQAMNVPRTPPPRYNTLRIQAVFHEQDTEFSDVIERL</sequence>
<evidence type="ECO:0000256" key="9">
    <source>
        <dbReference type="ARBA" id="ARBA00023136"/>
    </source>
</evidence>
<evidence type="ECO:0000256" key="16">
    <source>
        <dbReference type="ARBA" id="ARBA00065436"/>
    </source>
</evidence>
<comment type="subcellular location">
    <subcellularLocation>
        <location evidence="1">Apical cell membrane</location>
        <topology evidence="1">Multi-pass membrane protein</topology>
    </subcellularLocation>
</comment>
<evidence type="ECO:0000256" key="7">
    <source>
        <dbReference type="ARBA" id="ARBA00023053"/>
    </source>
</evidence>
<dbReference type="GO" id="GO:0015280">
    <property type="term" value="F:ligand-gated sodium channel activity"/>
    <property type="evidence" value="ECO:0007669"/>
    <property type="project" value="InterPro"/>
</dbReference>
<evidence type="ECO:0000256" key="6">
    <source>
        <dbReference type="ARBA" id="ARBA00022989"/>
    </source>
</evidence>
<evidence type="ECO:0000256" key="17">
    <source>
        <dbReference type="SAM" id="Phobius"/>
    </source>
</evidence>
<keyword evidence="11" id="KW-0739">Sodium transport</keyword>
<keyword evidence="5 17" id="KW-0812">Transmembrane</keyword>
<proteinExistence type="inferred from homology"/>
<name>A0A8C5R6Z1_9ANUR</name>
<dbReference type="FunFam" id="1.10.287.770:FF:000005">
    <property type="entry name" value="Amiloride-sensitive sodium channel subunit gamma"/>
    <property type="match status" value="1"/>
</dbReference>
<keyword evidence="19" id="KW-1185">Reference proteome</keyword>
<dbReference type="PANTHER" id="PTHR11690:SF19">
    <property type="entry name" value="AMILORIDE-SENSITIVE SODIUM CHANNEL SUBUNIT GAMMA"/>
    <property type="match status" value="1"/>
</dbReference>
<protein>
    <submittedName>
        <fullName evidence="18">Sodium channel epithelial 1 subunit gamma</fullName>
    </submittedName>
</protein>
<dbReference type="PRINTS" id="PR01078">
    <property type="entry name" value="AMINACHANNEL"/>
</dbReference>
<evidence type="ECO:0000256" key="4">
    <source>
        <dbReference type="ARBA" id="ARBA00022475"/>
    </source>
</evidence>
<keyword evidence="4" id="KW-1003">Cell membrane</keyword>
<dbReference type="Pfam" id="PF00858">
    <property type="entry name" value="ASC"/>
    <property type="match status" value="1"/>
</dbReference>
<dbReference type="Proteomes" id="UP000694569">
    <property type="component" value="Unplaced"/>
</dbReference>
<keyword evidence="8" id="KW-0406">Ion transport</keyword>
<evidence type="ECO:0000256" key="8">
    <source>
        <dbReference type="ARBA" id="ARBA00023065"/>
    </source>
</evidence>
<comment type="similarity">
    <text evidence="14">Belongs to the amiloride-sensitive sodium channel (TC 1.A.6) family. SCNN1G subfamily.</text>
</comment>
<evidence type="ECO:0000256" key="13">
    <source>
        <dbReference type="ARBA" id="ARBA00036239"/>
    </source>
</evidence>
<dbReference type="AlphaFoldDB" id="A0A8C5R6Z1"/>
<dbReference type="GO" id="GO:0016324">
    <property type="term" value="C:apical plasma membrane"/>
    <property type="evidence" value="ECO:0007669"/>
    <property type="project" value="UniProtKB-SubCell"/>
</dbReference>
<dbReference type="InterPro" id="IPR020903">
    <property type="entry name" value="ENaC_CS"/>
</dbReference>
<dbReference type="Gene3D" id="2.60.470.10">
    <property type="entry name" value="Acid-sensing ion channels like domains"/>
    <property type="match status" value="1"/>
</dbReference>